<evidence type="ECO:0000256" key="1">
    <source>
        <dbReference type="SAM" id="MobiDB-lite"/>
    </source>
</evidence>
<protein>
    <submittedName>
        <fullName evidence="2">Uncharacterized protein</fullName>
    </submittedName>
</protein>
<proteinExistence type="predicted"/>
<feature type="region of interest" description="Disordered" evidence="1">
    <location>
        <begin position="39"/>
        <end position="63"/>
    </location>
</feature>
<gene>
    <name evidence="2" type="ORF">Bhyg_12569</name>
</gene>
<evidence type="ECO:0000313" key="2">
    <source>
        <dbReference type="EMBL" id="KAJ6639822.1"/>
    </source>
</evidence>
<dbReference type="Proteomes" id="UP001151699">
    <property type="component" value="Chromosome X"/>
</dbReference>
<sequence length="63" mass="7285">MKIRPSHLPALPLDLDIVKWGQSRVWYSLPKYENPHRQTSFPLESSSMSTQSDYGLGLNPWVE</sequence>
<reference evidence="2" key="1">
    <citation type="submission" date="2022-07" db="EMBL/GenBank/DDBJ databases">
        <authorList>
            <person name="Trinca V."/>
            <person name="Uliana J.V.C."/>
            <person name="Torres T.T."/>
            <person name="Ward R.J."/>
            <person name="Monesi N."/>
        </authorList>
    </citation>
    <scope>NUCLEOTIDE SEQUENCE</scope>
    <source>
        <strain evidence="2">HSMRA1968</strain>
        <tissue evidence="2">Whole embryos</tissue>
    </source>
</reference>
<organism evidence="2 3">
    <name type="scientific">Pseudolycoriella hygida</name>
    <dbReference type="NCBI Taxonomy" id="35572"/>
    <lineage>
        <taxon>Eukaryota</taxon>
        <taxon>Metazoa</taxon>
        <taxon>Ecdysozoa</taxon>
        <taxon>Arthropoda</taxon>
        <taxon>Hexapoda</taxon>
        <taxon>Insecta</taxon>
        <taxon>Pterygota</taxon>
        <taxon>Neoptera</taxon>
        <taxon>Endopterygota</taxon>
        <taxon>Diptera</taxon>
        <taxon>Nematocera</taxon>
        <taxon>Sciaroidea</taxon>
        <taxon>Sciaridae</taxon>
        <taxon>Pseudolycoriella</taxon>
    </lineage>
</organism>
<keyword evidence="3" id="KW-1185">Reference proteome</keyword>
<accession>A0A9Q0MZT9</accession>
<dbReference type="AlphaFoldDB" id="A0A9Q0MZT9"/>
<comment type="caution">
    <text evidence="2">The sequence shown here is derived from an EMBL/GenBank/DDBJ whole genome shotgun (WGS) entry which is preliminary data.</text>
</comment>
<dbReference type="EMBL" id="WJQU01000003">
    <property type="protein sequence ID" value="KAJ6639822.1"/>
    <property type="molecule type" value="Genomic_DNA"/>
</dbReference>
<name>A0A9Q0MZT9_9DIPT</name>
<feature type="compositionally biased region" description="Polar residues" evidence="1">
    <location>
        <begin position="39"/>
        <end position="53"/>
    </location>
</feature>
<evidence type="ECO:0000313" key="3">
    <source>
        <dbReference type="Proteomes" id="UP001151699"/>
    </source>
</evidence>